<sequence length="41" mass="4878">MKQYWSCVQFHLCFKKDGQTEVGLQASLLPETFLYREKPNL</sequence>
<reference evidence="1" key="2">
    <citation type="submission" date="2015-06" db="UniProtKB">
        <authorList>
            <consortium name="EnsemblMetazoa"/>
        </authorList>
    </citation>
    <scope>IDENTIFICATION</scope>
</reference>
<dbReference type="HOGENOM" id="CLU_3280141_0_0_1"/>
<organism evidence="1 2">
    <name type="scientific">Tetranychus urticae</name>
    <name type="common">Two-spotted spider mite</name>
    <dbReference type="NCBI Taxonomy" id="32264"/>
    <lineage>
        <taxon>Eukaryota</taxon>
        <taxon>Metazoa</taxon>
        <taxon>Ecdysozoa</taxon>
        <taxon>Arthropoda</taxon>
        <taxon>Chelicerata</taxon>
        <taxon>Arachnida</taxon>
        <taxon>Acari</taxon>
        <taxon>Acariformes</taxon>
        <taxon>Trombidiformes</taxon>
        <taxon>Prostigmata</taxon>
        <taxon>Eleutherengona</taxon>
        <taxon>Raphignathae</taxon>
        <taxon>Tetranychoidea</taxon>
        <taxon>Tetranychidae</taxon>
        <taxon>Tetranychus</taxon>
    </lineage>
</organism>
<dbReference type="AlphaFoldDB" id="T1KXZ8"/>
<evidence type="ECO:0000313" key="2">
    <source>
        <dbReference type="Proteomes" id="UP000015104"/>
    </source>
</evidence>
<keyword evidence="2" id="KW-1185">Reference proteome</keyword>
<dbReference type="EMBL" id="CAEY01000697">
    <property type="status" value="NOT_ANNOTATED_CDS"/>
    <property type="molecule type" value="Genomic_DNA"/>
</dbReference>
<proteinExistence type="predicted"/>
<dbReference type="Proteomes" id="UP000015104">
    <property type="component" value="Unassembled WGS sequence"/>
</dbReference>
<dbReference type="EnsemblMetazoa" id="tetur26g01950.1">
    <property type="protein sequence ID" value="tetur26g01950.1"/>
    <property type="gene ID" value="tetur26g01950"/>
</dbReference>
<reference evidence="2" key="1">
    <citation type="submission" date="2011-08" db="EMBL/GenBank/DDBJ databases">
        <authorList>
            <person name="Rombauts S."/>
        </authorList>
    </citation>
    <scope>NUCLEOTIDE SEQUENCE</scope>
    <source>
        <strain evidence="2">London</strain>
    </source>
</reference>
<evidence type="ECO:0000313" key="1">
    <source>
        <dbReference type="EnsemblMetazoa" id="tetur26g01950.1"/>
    </source>
</evidence>
<accession>T1KXZ8</accession>
<protein>
    <submittedName>
        <fullName evidence="1">Uncharacterized protein</fullName>
    </submittedName>
</protein>
<name>T1KXZ8_TETUR</name>